<evidence type="ECO:0000313" key="2">
    <source>
        <dbReference type="Proteomes" id="UP000325466"/>
    </source>
</evidence>
<gene>
    <name evidence="1" type="ORF">RAJCM14343_1042</name>
</gene>
<organism evidence="1 2">
    <name type="scientific">Rhodococcus aetherivorans</name>
    <dbReference type="NCBI Taxonomy" id="191292"/>
    <lineage>
        <taxon>Bacteria</taxon>
        <taxon>Bacillati</taxon>
        <taxon>Actinomycetota</taxon>
        <taxon>Actinomycetes</taxon>
        <taxon>Mycobacteriales</taxon>
        <taxon>Nocardiaceae</taxon>
        <taxon>Rhodococcus</taxon>
    </lineage>
</organism>
<reference evidence="1 2" key="1">
    <citation type="journal article" date="2018" name="Biodegradation">
        <title>1,4-Dioxane degradation characteristics of Rhodococcus aetherivorans JCM 14343.</title>
        <authorList>
            <person name="Inoue D."/>
            <person name="Tsunoda T."/>
            <person name="Yamamoto N."/>
            <person name="Ike M."/>
            <person name="Sei K."/>
        </authorList>
    </citation>
    <scope>NUCLEOTIDE SEQUENCE [LARGE SCALE GENOMIC DNA]</scope>
    <source>
        <strain evidence="1 2">JCM 14343</strain>
    </source>
</reference>
<sequence length="43" mass="5051">MRLRSRRGSDELTGDAVRRQLGHSFRRLGRRLMIHSSNATGRW</sequence>
<keyword evidence="2" id="KW-1185">Reference proteome</keyword>
<evidence type="ECO:0000313" key="1">
    <source>
        <dbReference type="EMBL" id="GES35793.1"/>
    </source>
</evidence>
<comment type="caution">
    <text evidence="1">The sequence shown here is derived from an EMBL/GenBank/DDBJ whole genome shotgun (WGS) entry which is preliminary data.</text>
</comment>
<proteinExistence type="predicted"/>
<accession>A0ABQ0YGX1</accession>
<dbReference type="Proteomes" id="UP000325466">
    <property type="component" value="Unassembled WGS sequence"/>
</dbReference>
<protein>
    <submittedName>
        <fullName evidence="1">Uncharacterized protein</fullName>
    </submittedName>
</protein>
<name>A0ABQ0YGX1_9NOCA</name>
<dbReference type="EMBL" id="BLAH01000027">
    <property type="protein sequence ID" value="GES35793.1"/>
    <property type="molecule type" value="Genomic_DNA"/>
</dbReference>